<dbReference type="EMBL" id="CP048882">
    <property type="protein sequence ID" value="QPP10377.1"/>
    <property type="molecule type" value="Genomic_DNA"/>
</dbReference>
<sequence length="74" mass="8109">MGVRLILAALFTPVFLAGTALFWFWATQTGPGDVPGADSLQTLTAICAGLSLFALTDLIIVLRRRRRRRPPPSR</sequence>
<dbReference type="AlphaFoldDB" id="A0A7T1WVM5"/>
<keyword evidence="1" id="KW-0472">Membrane</keyword>
<feature type="transmembrane region" description="Helical" evidence="1">
    <location>
        <begin position="39"/>
        <end position="62"/>
    </location>
</feature>
<organism evidence="2 3">
    <name type="scientific">Streptomyces bathyalis</name>
    <dbReference type="NCBI Taxonomy" id="2710756"/>
    <lineage>
        <taxon>Bacteria</taxon>
        <taxon>Bacillati</taxon>
        <taxon>Actinomycetota</taxon>
        <taxon>Actinomycetes</taxon>
        <taxon>Kitasatosporales</taxon>
        <taxon>Streptomycetaceae</taxon>
        <taxon>Streptomyces</taxon>
    </lineage>
</organism>
<evidence type="ECO:0000313" key="2">
    <source>
        <dbReference type="EMBL" id="QPP10377.1"/>
    </source>
</evidence>
<accession>A0A7T1WVM5</accession>
<reference evidence="3" key="1">
    <citation type="submission" date="2020-02" db="EMBL/GenBank/DDBJ databases">
        <title>Streptomyces sp. ASO4wet.</title>
        <authorList>
            <person name="Risdian C."/>
            <person name="Landwehr W."/>
            <person name="Schupp P."/>
            <person name="Wink J."/>
        </authorList>
    </citation>
    <scope>NUCLEOTIDE SEQUENCE [LARGE SCALE GENOMIC DNA]</scope>
    <source>
        <strain evidence="3">ASO4wet</strain>
    </source>
</reference>
<dbReference type="Proteomes" id="UP000595046">
    <property type="component" value="Chromosome"/>
</dbReference>
<dbReference type="KEGG" id="sbat:G4Z16_03400"/>
<gene>
    <name evidence="2" type="ORF">G4Z16_03400</name>
</gene>
<keyword evidence="1" id="KW-1133">Transmembrane helix</keyword>
<evidence type="ECO:0000313" key="3">
    <source>
        <dbReference type="Proteomes" id="UP000595046"/>
    </source>
</evidence>
<keyword evidence="1" id="KW-0812">Transmembrane</keyword>
<protein>
    <submittedName>
        <fullName evidence="2">Uncharacterized protein</fullName>
    </submittedName>
</protein>
<name>A0A7T1WVM5_9ACTN</name>
<keyword evidence="3" id="KW-1185">Reference proteome</keyword>
<proteinExistence type="predicted"/>
<evidence type="ECO:0000256" key="1">
    <source>
        <dbReference type="SAM" id="Phobius"/>
    </source>
</evidence>